<organism evidence="1">
    <name type="scientific">gut metagenome</name>
    <dbReference type="NCBI Taxonomy" id="749906"/>
    <lineage>
        <taxon>unclassified sequences</taxon>
        <taxon>metagenomes</taxon>
        <taxon>organismal metagenomes</taxon>
    </lineage>
</organism>
<accession>J9BVR4</accession>
<reference evidence="1" key="1">
    <citation type="journal article" date="2012" name="PLoS ONE">
        <title>Gene sets for utilization of primary and secondary nutrition supplies in the distal gut of endangered iberian lynx.</title>
        <authorList>
            <person name="Alcaide M."/>
            <person name="Messina E."/>
            <person name="Richter M."/>
            <person name="Bargiela R."/>
            <person name="Peplies J."/>
            <person name="Huws S.A."/>
            <person name="Newbold C.J."/>
            <person name="Golyshin P.N."/>
            <person name="Simon M.A."/>
            <person name="Lopez G."/>
            <person name="Yakimov M.M."/>
            <person name="Ferrer M."/>
        </authorList>
    </citation>
    <scope>NUCLEOTIDE SEQUENCE</scope>
</reference>
<dbReference type="AlphaFoldDB" id="J9BVR4"/>
<gene>
    <name evidence="1" type="ORF">EVA_20258</name>
</gene>
<name>J9BVR4_9ZZZZ</name>
<dbReference type="EMBL" id="AMCI01008045">
    <property type="protein sequence ID" value="EJW91635.1"/>
    <property type="molecule type" value="Genomic_DNA"/>
</dbReference>
<proteinExistence type="predicted"/>
<comment type="caution">
    <text evidence="1">The sequence shown here is derived from an EMBL/GenBank/DDBJ whole genome shotgun (WGS) entry which is preliminary data.</text>
</comment>
<sequence length="47" mass="5353">YRWAMAHYLTPICIEHLLITAQDGDVSTSPIYQNPYWSTNPSEGALQ</sequence>
<protein>
    <submittedName>
        <fullName evidence="1">Uncharacterized protein</fullName>
    </submittedName>
</protein>
<evidence type="ECO:0000313" key="1">
    <source>
        <dbReference type="EMBL" id="EJW91635.1"/>
    </source>
</evidence>
<feature type="non-terminal residue" evidence="1">
    <location>
        <position position="1"/>
    </location>
</feature>